<dbReference type="GO" id="GO:0008270">
    <property type="term" value="F:zinc ion binding"/>
    <property type="evidence" value="ECO:0007669"/>
    <property type="project" value="UniProtKB-KW"/>
</dbReference>
<name>A0A8H3IMS4_9LECA</name>
<dbReference type="SUPFAM" id="SSF57850">
    <property type="entry name" value="RING/U-box"/>
    <property type="match status" value="1"/>
</dbReference>
<proteinExistence type="predicted"/>
<dbReference type="Gene3D" id="3.30.40.10">
    <property type="entry name" value="Zinc/RING finger domain, C3HC4 (zinc finger)"/>
    <property type="match status" value="1"/>
</dbReference>
<dbReference type="Proteomes" id="UP000664521">
    <property type="component" value="Unassembled WGS sequence"/>
</dbReference>
<dbReference type="Pfam" id="PF13639">
    <property type="entry name" value="zf-RING_2"/>
    <property type="match status" value="1"/>
</dbReference>
<dbReference type="AlphaFoldDB" id="A0A8H3IMS4"/>
<protein>
    <recommendedName>
        <fullName evidence="5">RING-type domain-containing protein</fullName>
    </recommendedName>
</protein>
<accession>A0A8H3IMS4</accession>
<keyword evidence="7" id="KW-1185">Reference proteome</keyword>
<dbReference type="InterPro" id="IPR011016">
    <property type="entry name" value="Znf_RING-CH"/>
</dbReference>
<evidence type="ECO:0000313" key="6">
    <source>
        <dbReference type="EMBL" id="CAF9920960.1"/>
    </source>
</evidence>
<evidence type="ECO:0000256" key="4">
    <source>
        <dbReference type="PROSITE-ProRule" id="PRU00175"/>
    </source>
</evidence>
<feature type="domain" description="RING-type" evidence="5">
    <location>
        <begin position="60"/>
        <end position="111"/>
    </location>
</feature>
<reference evidence="6" key="1">
    <citation type="submission" date="2021-03" db="EMBL/GenBank/DDBJ databases">
        <authorList>
            <person name="Tagirdzhanova G."/>
        </authorList>
    </citation>
    <scope>NUCLEOTIDE SEQUENCE</scope>
</reference>
<dbReference type="InterPro" id="IPR001841">
    <property type="entry name" value="Znf_RING"/>
</dbReference>
<comment type="caution">
    <text evidence="6">The sequence shown here is derived from an EMBL/GenBank/DDBJ whole genome shotgun (WGS) entry which is preliminary data.</text>
</comment>
<gene>
    <name evidence="6" type="ORF">HETSPECPRED_004393</name>
</gene>
<dbReference type="InterPro" id="IPR013083">
    <property type="entry name" value="Znf_RING/FYVE/PHD"/>
</dbReference>
<keyword evidence="3" id="KW-0862">Zinc</keyword>
<evidence type="ECO:0000256" key="2">
    <source>
        <dbReference type="ARBA" id="ARBA00022771"/>
    </source>
</evidence>
<organism evidence="6 7">
    <name type="scientific">Heterodermia speciosa</name>
    <dbReference type="NCBI Taxonomy" id="116794"/>
    <lineage>
        <taxon>Eukaryota</taxon>
        <taxon>Fungi</taxon>
        <taxon>Dikarya</taxon>
        <taxon>Ascomycota</taxon>
        <taxon>Pezizomycotina</taxon>
        <taxon>Lecanoromycetes</taxon>
        <taxon>OSLEUM clade</taxon>
        <taxon>Lecanoromycetidae</taxon>
        <taxon>Caliciales</taxon>
        <taxon>Physciaceae</taxon>
        <taxon>Heterodermia</taxon>
    </lineage>
</organism>
<sequence length="211" mass="23956">MDTTLMNPPEVNLETARVPLRTFVQVFDYKHQLALLRDFMAGLPGVAANQTPIEEVDQLCVICQEPLWSSTESDPLRLACCGKLIHRSCLTLWLSSEYDGGGNAHTCPFCRQGLIPKWPEKNEVPDQDEDDDPSGDHVRLNFPLRWVPKWVLILGWDVSDDSQFVDIIYQTLGDIEHPRVLAPGYAIQARSTNVHIEQELLLDLGFWEETT</sequence>
<dbReference type="EMBL" id="CAJPDS010000027">
    <property type="protein sequence ID" value="CAF9920960.1"/>
    <property type="molecule type" value="Genomic_DNA"/>
</dbReference>
<evidence type="ECO:0000313" key="7">
    <source>
        <dbReference type="Proteomes" id="UP000664521"/>
    </source>
</evidence>
<keyword evidence="1" id="KW-0479">Metal-binding</keyword>
<evidence type="ECO:0000256" key="3">
    <source>
        <dbReference type="ARBA" id="ARBA00022833"/>
    </source>
</evidence>
<evidence type="ECO:0000259" key="5">
    <source>
        <dbReference type="PROSITE" id="PS50089"/>
    </source>
</evidence>
<dbReference type="SMART" id="SM00744">
    <property type="entry name" value="RINGv"/>
    <property type="match status" value="1"/>
</dbReference>
<evidence type="ECO:0000256" key="1">
    <source>
        <dbReference type="ARBA" id="ARBA00022723"/>
    </source>
</evidence>
<keyword evidence="2 4" id="KW-0863">Zinc-finger</keyword>
<dbReference type="PROSITE" id="PS50089">
    <property type="entry name" value="ZF_RING_2"/>
    <property type="match status" value="1"/>
</dbReference>
<dbReference type="SMART" id="SM00184">
    <property type="entry name" value="RING"/>
    <property type="match status" value="1"/>
</dbReference>